<reference evidence="5 6" key="1">
    <citation type="submission" date="2024-07" db="EMBL/GenBank/DDBJ databases">
        <title>Section-level genome sequencing and comparative genomics of Aspergillus sections Usti and Cavernicolus.</title>
        <authorList>
            <consortium name="Lawrence Berkeley National Laboratory"/>
            <person name="Nybo J.L."/>
            <person name="Vesth T.C."/>
            <person name="Theobald S."/>
            <person name="Frisvad J.C."/>
            <person name="Larsen T.O."/>
            <person name="Kjaerboelling I."/>
            <person name="Rothschild-Mancinelli K."/>
            <person name="Lyhne E.K."/>
            <person name="Kogle M.E."/>
            <person name="Barry K."/>
            <person name="Clum A."/>
            <person name="Na H."/>
            <person name="Ledsgaard L."/>
            <person name="Lin J."/>
            <person name="Lipzen A."/>
            <person name="Kuo A."/>
            <person name="Riley R."/>
            <person name="Mondo S."/>
            <person name="Labutti K."/>
            <person name="Haridas S."/>
            <person name="Pangalinan J."/>
            <person name="Salamov A.A."/>
            <person name="Simmons B.A."/>
            <person name="Magnuson J.K."/>
            <person name="Chen J."/>
            <person name="Drula E."/>
            <person name="Henrissat B."/>
            <person name="Wiebenga A."/>
            <person name="Lubbers R.J."/>
            <person name="Gomes A.C."/>
            <person name="Macurrencykelacurrency M.R."/>
            <person name="Stajich J."/>
            <person name="Grigoriev I.V."/>
            <person name="Mortensen U.H."/>
            <person name="De Vries R.P."/>
            <person name="Baker S.E."/>
            <person name="Andersen M.R."/>
        </authorList>
    </citation>
    <scope>NUCLEOTIDE SEQUENCE [LARGE SCALE GENOMIC DNA]</scope>
    <source>
        <strain evidence="5 6">CBS 449.75</strain>
    </source>
</reference>
<sequence length="403" mass="44373">MDGPKPAFGDLPPEICLLIAKHTRSRRALGSLSRVNRYFHQIFNPCLYQYNVRRRRGCSALVWAARFNREATARIALEYQTPLRQTAPLVVAAVSGHDRIVELLLAKDGVNIEATLPDKYTPLELAVREGHEAVVKLLLDAGANLEPRKTRFETLCGDGPLLFQAVKGGHPGVVRRLVECGGVDVNEEARVGGTALVLAVRLGKPEIVKCLLVAGADPNVTSPWGTPIHSAIYGNRAEIVRIFVECDEVDINLVPGLGDTPLSYAITKPPLAELLLRRKDLDVNTKLPFEKAINRGEVDLAKALLATNRLNQKSRLEGLLTAIRLNLESTNSLIPLIVASGLVYDDKVEKYSFEYLLRRARDVGNTAATKALRRQETGGSTRLTRWAQRLRRSGHSVFEGAFG</sequence>
<proteinExistence type="predicted"/>
<dbReference type="PROSITE" id="PS50088">
    <property type="entry name" value="ANK_REPEAT"/>
    <property type="match status" value="2"/>
</dbReference>
<keyword evidence="2 3" id="KW-0040">ANK repeat</keyword>
<evidence type="ECO:0000256" key="2">
    <source>
        <dbReference type="ARBA" id="ARBA00023043"/>
    </source>
</evidence>
<feature type="repeat" description="ANK" evidence="3">
    <location>
        <begin position="118"/>
        <end position="150"/>
    </location>
</feature>
<evidence type="ECO:0000256" key="1">
    <source>
        <dbReference type="ARBA" id="ARBA00022737"/>
    </source>
</evidence>
<dbReference type="EMBL" id="JBFXLQ010000008">
    <property type="protein sequence ID" value="KAL2869692.1"/>
    <property type="molecule type" value="Genomic_DNA"/>
</dbReference>
<dbReference type="Gene3D" id="1.25.40.20">
    <property type="entry name" value="Ankyrin repeat-containing domain"/>
    <property type="match status" value="2"/>
</dbReference>
<dbReference type="Pfam" id="PF12937">
    <property type="entry name" value="F-box-like"/>
    <property type="match status" value="1"/>
</dbReference>
<dbReference type="RefSeq" id="XP_070888671.1">
    <property type="nucleotide sequence ID" value="XM_071027309.1"/>
</dbReference>
<dbReference type="InterPro" id="IPR001810">
    <property type="entry name" value="F-box_dom"/>
</dbReference>
<dbReference type="SMART" id="SM00248">
    <property type="entry name" value="ANK"/>
    <property type="match status" value="6"/>
</dbReference>
<comment type="caution">
    <text evidence="5">The sequence shown here is derived from an EMBL/GenBank/DDBJ whole genome shotgun (WGS) entry which is preliminary data.</text>
</comment>
<dbReference type="PANTHER" id="PTHR24173:SF74">
    <property type="entry name" value="ANKYRIN REPEAT DOMAIN-CONTAINING PROTEIN 16"/>
    <property type="match status" value="1"/>
</dbReference>
<protein>
    <submittedName>
        <fullName evidence="5">Ankyrin repeat-containing domain protein</fullName>
    </submittedName>
</protein>
<gene>
    <name evidence="5" type="ORF">BJX67DRAFT_319970</name>
</gene>
<keyword evidence="1" id="KW-0677">Repeat</keyword>
<dbReference type="Proteomes" id="UP001610432">
    <property type="component" value="Unassembled WGS sequence"/>
</dbReference>
<dbReference type="PANTHER" id="PTHR24173">
    <property type="entry name" value="ANKYRIN REPEAT CONTAINING"/>
    <property type="match status" value="1"/>
</dbReference>
<dbReference type="SUPFAM" id="SSF48403">
    <property type="entry name" value="Ankyrin repeat"/>
    <property type="match status" value="1"/>
</dbReference>
<dbReference type="GeneID" id="98142381"/>
<dbReference type="InterPro" id="IPR002110">
    <property type="entry name" value="Ankyrin_rpt"/>
</dbReference>
<organism evidence="5 6">
    <name type="scientific">Aspergillus lucknowensis</name>
    <dbReference type="NCBI Taxonomy" id="176173"/>
    <lineage>
        <taxon>Eukaryota</taxon>
        <taxon>Fungi</taxon>
        <taxon>Dikarya</taxon>
        <taxon>Ascomycota</taxon>
        <taxon>Pezizomycotina</taxon>
        <taxon>Eurotiomycetes</taxon>
        <taxon>Eurotiomycetidae</taxon>
        <taxon>Eurotiales</taxon>
        <taxon>Aspergillaceae</taxon>
        <taxon>Aspergillus</taxon>
        <taxon>Aspergillus subgen. Nidulantes</taxon>
    </lineage>
</organism>
<evidence type="ECO:0000256" key="3">
    <source>
        <dbReference type="PROSITE-ProRule" id="PRU00023"/>
    </source>
</evidence>
<keyword evidence="6" id="KW-1185">Reference proteome</keyword>
<dbReference type="Pfam" id="PF12796">
    <property type="entry name" value="Ank_2"/>
    <property type="match status" value="2"/>
</dbReference>
<dbReference type="InterPro" id="IPR036770">
    <property type="entry name" value="Ankyrin_rpt-contain_sf"/>
</dbReference>
<name>A0ABR4LYR5_9EURO</name>
<evidence type="ECO:0000259" key="4">
    <source>
        <dbReference type="Pfam" id="PF12937"/>
    </source>
</evidence>
<feature type="repeat" description="ANK" evidence="3">
    <location>
        <begin position="191"/>
        <end position="223"/>
    </location>
</feature>
<feature type="domain" description="F-box" evidence="4">
    <location>
        <begin position="9"/>
        <end position="49"/>
    </location>
</feature>
<accession>A0ABR4LYR5</accession>
<evidence type="ECO:0000313" key="5">
    <source>
        <dbReference type="EMBL" id="KAL2869692.1"/>
    </source>
</evidence>
<dbReference type="PROSITE" id="PS50297">
    <property type="entry name" value="ANK_REP_REGION"/>
    <property type="match status" value="2"/>
</dbReference>
<evidence type="ECO:0000313" key="6">
    <source>
        <dbReference type="Proteomes" id="UP001610432"/>
    </source>
</evidence>